<dbReference type="InterPro" id="IPR005325">
    <property type="entry name" value="DUF308_memb"/>
</dbReference>
<dbReference type="Proteomes" id="UP000297638">
    <property type="component" value="Unassembled WGS sequence"/>
</dbReference>
<feature type="transmembrane region" description="Helical" evidence="1">
    <location>
        <begin position="104"/>
        <end position="125"/>
    </location>
</feature>
<evidence type="ECO:0008006" key="4">
    <source>
        <dbReference type="Google" id="ProtNLM"/>
    </source>
</evidence>
<gene>
    <name evidence="2" type="ORF">EXY26_02805</name>
</gene>
<comment type="caution">
    <text evidence="2">The sequence shown here is derived from an EMBL/GenBank/DDBJ whole genome shotgun (WGS) entry which is preliminary data.</text>
</comment>
<dbReference type="Pfam" id="PF03729">
    <property type="entry name" value="DUF308"/>
    <property type="match status" value="1"/>
</dbReference>
<name>A0A4Y8TWU1_9MICC</name>
<accession>A0A4Y8TWU1</accession>
<feature type="transmembrane region" description="Helical" evidence="1">
    <location>
        <begin position="49"/>
        <end position="69"/>
    </location>
</feature>
<dbReference type="AlphaFoldDB" id="A0A4Y8TWU1"/>
<proteinExistence type="predicted"/>
<feature type="transmembrane region" description="Helical" evidence="1">
    <location>
        <begin position="137"/>
        <end position="156"/>
    </location>
</feature>
<reference evidence="2 3" key="1">
    <citation type="submission" date="2019-03" db="EMBL/GenBank/DDBJ databases">
        <title>Glutamicibacter sp. LJH19 genome.</title>
        <authorList>
            <person name="Sinai Borker S."/>
            <person name="Kumar R."/>
        </authorList>
    </citation>
    <scope>NUCLEOTIDE SEQUENCE [LARGE SCALE GENOMIC DNA]</scope>
    <source>
        <strain evidence="2 3">LJH19</strain>
    </source>
</reference>
<keyword evidence="1" id="KW-0812">Transmembrane</keyword>
<dbReference type="EMBL" id="SPDS01000001">
    <property type="protein sequence ID" value="TFH56014.1"/>
    <property type="molecule type" value="Genomic_DNA"/>
</dbReference>
<evidence type="ECO:0000313" key="3">
    <source>
        <dbReference type="Proteomes" id="UP000297638"/>
    </source>
</evidence>
<protein>
    <recommendedName>
        <fullName evidence="4">DUF308 domain-containing protein</fullName>
    </recommendedName>
</protein>
<organism evidence="2 3">
    <name type="scientific">Glutamicibacter arilaitensis</name>
    <dbReference type="NCBI Taxonomy" id="256701"/>
    <lineage>
        <taxon>Bacteria</taxon>
        <taxon>Bacillati</taxon>
        <taxon>Actinomycetota</taxon>
        <taxon>Actinomycetes</taxon>
        <taxon>Micrococcales</taxon>
        <taxon>Micrococcaceae</taxon>
        <taxon>Glutamicibacter</taxon>
    </lineage>
</organism>
<evidence type="ECO:0000256" key="1">
    <source>
        <dbReference type="SAM" id="Phobius"/>
    </source>
</evidence>
<keyword evidence="1" id="KW-0472">Membrane</keyword>
<feature type="transmembrane region" description="Helical" evidence="1">
    <location>
        <begin position="25"/>
        <end position="43"/>
    </location>
</feature>
<sequence>MSGRIEIVPAPKTTPVQAADVFRPVFLRGLAALAYALMSIFWIGADDKVVTYSTAAFLVVTGVFMWQYVAVESAPEKSRAPYALGAGLMLFAGIATIFVTSIAWVGYVGALAFLAGGIAELIVFAKYREAFPPFRNQLVSGAVGVILAISLCFSGGMDAHSLFGLIGGGTIILAVFALIAAFGHRHEIKAAAPTTTNTPGQENN</sequence>
<feature type="transmembrane region" description="Helical" evidence="1">
    <location>
        <begin position="162"/>
        <end position="182"/>
    </location>
</feature>
<evidence type="ECO:0000313" key="2">
    <source>
        <dbReference type="EMBL" id="TFH56014.1"/>
    </source>
</evidence>
<feature type="transmembrane region" description="Helical" evidence="1">
    <location>
        <begin position="81"/>
        <end position="98"/>
    </location>
</feature>
<keyword evidence="1" id="KW-1133">Transmembrane helix</keyword>